<dbReference type="InterPro" id="IPR005094">
    <property type="entry name" value="Endonuclease_MobA/VirD2"/>
</dbReference>
<gene>
    <name evidence="2" type="ORF">GTK07_16805</name>
</gene>
<sequence length="766" mass="89051">MIGRILYRENCQGILNYVFGKKGMSILAYGNMYSQDISQRFFGNVLHFQGQRNATKNRYAHITLNLPHGEHLDDKAFRELSGEYMEQMGYGEQPYVVVRHNDTKHEHVHIVTTNVDEAGKVIGIFNSHRRNMATQRHLEKKYGLSPSPEKKEQRELPLYRLPQLQSDMDHAQGTKFYLQDVLNGILQKHKVRGFEELARLVRPYHIELKLTKNETGRIGVSYGLDNQNGYRTRFINGSTVHRNLSGPKLQKVFNINSSSKLLPMHRKRLSKQVGTTYALFKTIRPNELADVLKVYQGIDIRLDRKGDIVQGYTIYDKSGYVFKESELGKHIKMRNRLDIFGKGDSPTEMDIESKQFRLEIQKLIKEAFYTSYLKTQKRTGLFSEHIETKNLRDVLQDLTTLEKYRFLERYLPNNQKVLFRKAVQNMFPIVRDRLVGQETKKERETLEGKFRLIGDILEKGIFDVGVKGGSVRYLFQALGVEYRDDRLYFADSSKHSIPIALGNLPSPKDMEEYVSTGFVRQNHLLLEMLTAQNSDNGSKLTATAFFLPMVFPKLFERMHPVYRQRYEHTALGSYLEHAERMHAPFERSAKDYISFFNAKGFYFVKGENALEIKSIYTDKASSYVLPKRTNLYLSSIPNLFETLKGQQAVIKDLLKNGRNHLKNLGTGHLMELGFYDRVAFMLTAEKIYPNQHRDIVQHHMDNGLREAIQRAMERKTSIQQNRLLRKDVYVIGSLLRDSDKEQVEFFNEFRDELTDWSKHKGGGISF</sequence>
<feature type="domain" description="MobA/VirD2-like nuclease" evidence="1">
    <location>
        <begin position="21"/>
        <end position="144"/>
    </location>
</feature>
<comment type="caution">
    <text evidence="2">The sequence shown here is derived from an EMBL/GenBank/DDBJ whole genome shotgun (WGS) entry which is preliminary data.</text>
</comment>
<keyword evidence="3" id="KW-1185">Reference proteome</keyword>
<dbReference type="Pfam" id="PF03432">
    <property type="entry name" value="Relaxase"/>
    <property type="match status" value="1"/>
</dbReference>
<name>A0A6I5L875_9FLAO</name>
<evidence type="ECO:0000313" key="3">
    <source>
        <dbReference type="Proteomes" id="UP000468707"/>
    </source>
</evidence>
<dbReference type="AlphaFoldDB" id="A0A6I5L875"/>
<evidence type="ECO:0000313" key="2">
    <source>
        <dbReference type="EMBL" id="NDV44990.1"/>
    </source>
</evidence>
<accession>A0A6I5L875</accession>
<protein>
    <submittedName>
        <fullName evidence="2">Relaxase/mobilization nuclease domain-containing protein</fullName>
    </submittedName>
</protein>
<evidence type="ECO:0000259" key="1">
    <source>
        <dbReference type="Pfam" id="PF03432"/>
    </source>
</evidence>
<reference evidence="2 3" key="1">
    <citation type="submission" date="2020-01" db="EMBL/GenBank/DDBJ databases">
        <title>Muricauda sediminis sp.nov. 40Bstr401.</title>
        <authorList>
            <person name="Xue Z."/>
            <person name="Zhu S."/>
            <person name="Ren N."/>
            <person name="Chen T."/>
            <person name="Chen X."/>
            <person name="Chen J."/>
            <person name="Yang J."/>
        </authorList>
    </citation>
    <scope>NUCLEOTIDE SEQUENCE [LARGE SCALE GENOMIC DNA]</scope>
    <source>
        <strain evidence="2 3">40Bstr401</strain>
    </source>
</reference>
<dbReference type="EMBL" id="JAAAMI010000011">
    <property type="protein sequence ID" value="NDV44990.1"/>
    <property type="molecule type" value="Genomic_DNA"/>
</dbReference>
<dbReference type="Proteomes" id="UP000468707">
    <property type="component" value="Unassembled WGS sequence"/>
</dbReference>
<proteinExistence type="predicted"/>
<dbReference type="RefSeq" id="WP_163636385.1">
    <property type="nucleotide sequence ID" value="NZ_JAAAMI010000011.1"/>
</dbReference>
<organism evidence="2 3">
    <name type="scientific">Flagellimonas sediminis</name>
    <dbReference type="NCBI Taxonomy" id="2696468"/>
    <lineage>
        <taxon>Bacteria</taxon>
        <taxon>Pseudomonadati</taxon>
        <taxon>Bacteroidota</taxon>
        <taxon>Flavobacteriia</taxon>
        <taxon>Flavobacteriales</taxon>
        <taxon>Flavobacteriaceae</taxon>
        <taxon>Flagellimonas</taxon>
    </lineage>
</organism>